<keyword evidence="2" id="KW-1185">Reference proteome</keyword>
<sequence length="212" mass="24063">MMRLARAFRIGRAALSNDCKLMVVVVLVFGMPTQLAFSRIGDDAWTEIVVPVPHEPVNVIYHNGQFYFISMRGRVYLVHIENGNSYAKRLTEDMKEPFGALYLVPDMLTDTNIMFVIRRNRVVSTVHDTIHFVYDTIDFHIYKFHLGEQGPLDQEKEVVNKFIKVESLGDSVIFLGYNSPIMVMAREFPGLKGNCIYFTDDSPASNANGCGD</sequence>
<evidence type="ECO:0000313" key="1">
    <source>
        <dbReference type="EMBL" id="KAJ8642533.1"/>
    </source>
</evidence>
<proteinExistence type="predicted"/>
<comment type="caution">
    <text evidence="1">The sequence shown here is derived from an EMBL/GenBank/DDBJ whole genome shotgun (WGS) entry which is preliminary data.</text>
</comment>
<protein>
    <submittedName>
        <fullName evidence="1">Uncharacterized protein</fullName>
    </submittedName>
</protein>
<dbReference type="EMBL" id="CM056810">
    <property type="protein sequence ID" value="KAJ8642533.1"/>
    <property type="molecule type" value="Genomic_DNA"/>
</dbReference>
<dbReference type="Proteomes" id="UP001234297">
    <property type="component" value="Chromosome 2"/>
</dbReference>
<name>A0ACC2MAB7_PERAE</name>
<organism evidence="1 2">
    <name type="scientific">Persea americana</name>
    <name type="common">Avocado</name>
    <dbReference type="NCBI Taxonomy" id="3435"/>
    <lineage>
        <taxon>Eukaryota</taxon>
        <taxon>Viridiplantae</taxon>
        <taxon>Streptophyta</taxon>
        <taxon>Embryophyta</taxon>
        <taxon>Tracheophyta</taxon>
        <taxon>Spermatophyta</taxon>
        <taxon>Magnoliopsida</taxon>
        <taxon>Magnoliidae</taxon>
        <taxon>Laurales</taxon>
        <taxon>Lauraceae</taxon>
        <taxon>Persea</taxon>
    </lineage>
</organism>
<accession>A0ACC2MAB7</accession>
<evidence type="ECO:0000313" key="2">
    <source>
        <dbReference type="Proteomes" id="UP001234297"/>
    </source>
</evidence>
<gene>
    <name evidence="1" type="ORF">MRB53_004281</name>
</gene>
<reference evidence="1 2" key="1">
    <citation type="journal article" date="2022" name="Hortic Res">
        <title>A haplotype resolved chromosomal level avocado genome allows analysis of novel avocado genes.</title>
        <authorList>
            <person name="Nath O."/>
            <person name="Fletcher S.J."/>
            <person name="Hayward A."/>
            <person name="Shaw L.M."/>
            <person name="Masouleh A.K."/>
            <person name="Furtado A."/>
            <person name="Henry R.J."/>
            <person name="Mitter N."/>
        </authorList>
    </citation>
    <scope>NUCLEOTIDE SEQUENCE [LARGE SCALE GENOMIC DNA]</scope>
    <source>
        <strain evidence="2">cv. Hass</strain>
    </source>
</reference>